<keyword evidence="5" id="KW-1185">Reference proteome</keyword>
<evidence type="ECO:0000313" key="4">
    <source>
        <dbReference type="EMBL" id="PMS21255.1"/>
    </source>
</evidence>
<keyword evidence="1" id="KW-0328">Glycosyltransferase</keyword>
<name>A0A2N7VVS1_9BURK</name>
<dbReference type="PANTHER" id="PTHR12526">
    <property type="entry name" value="GLYCOSYLTRANSFERASE"/>
    <property type="match status" value="1"/>
</dbReference>
<feature type="domain" description="Glycosyl transferase family 1" evidence="3">
    <location>
        <begin position="203"/>
        <end position="362"/>
    </location>
</feature>
<organism evidence="4 5">
    <name type="scientific">Trinickia dabaoshanensis</name>
    <dbReference type="NCBI Taxonomy" id="564714"/>
    <lineage>
        <taxon>Bacteria</taxon>
        <taxon>Pseudomonadati</taxon>
        <taxon>Pseudomonadota</taxon>
        <taxon>Betaproteobacteria</taxon>
        <taxon>Burkholderiales</taxon>
        <taxon>Burkholderiaceae</taxon>
        <taxon>Trinickia</taxon>
    </lineage>
</organism>
<comment type="caution">
    <text evidence="4">The sequence shown here is derived from an EMBL/GenBank/DDBJ whole genome shotgun (WGS) entry which is preliminary data.</text>
</comment>
<dbReference type="Pfam" id="PF00534">
    <property type="entry name" value="Glycos_transf_1"/>
    <property type="match status" value="1"/>
</dbReference>
<dbReference type="InterPro" id="IPR001296">
    <property type="entry name" value="Glyco_trans_1"/>
</dbReference>
<keyword evidence="2 4" id="KW-0808">Transferase</keyword>
<protein>
    <submittedName>
        <fullName evidence="4">Glycosyl transferase family 1</fullName>
    </submittedName>
</protein>
<evidence type="ECO:0000259" key="3">
    <source>
        <dbReference type="Pfam" id="PF00534"/>
    </source>
</evidence>
<dbReference type="CDD" id="cd03801">
    <property type="entry name" value="GT4_PimA-like"/>
    <property type="match status" value="1"/>
</dbReference>
<reference evidence="4 5" key="1">
    <citation type="submission" date="2018-01" db="EMBL/GenBank/DDBJ databases">
        <title>Whole genome analyses suggest that Burkholderia sensu lato contains two further novel genera in the rhizoxinica-symbiotica group Mycetohabitans gen. nov., and Trinickia gen. nov.: implications for the evolution of diazotrophy and nodulation in the Burkholderiaceae.</title>
        <authorList>
            <person name="Estrada-de los Santos P."/>
            <person name="Palmer M."/>
            <person name="Chavez-Ramirez B."/>
            <person name="Beukes C."/>
            <person name="Steenkamp E.T."/>
            <person name="Hirsch A.M."/>
            <person name="Manyaka P."/>
            <person name="Maluk M."/>
            <person name="Lafos M."/>
            <person name="Crook M."/>
            <person name="Gross E."/>
            <person name="Simon M.F."/>
            <person name="Bueno dos Reis Junior F."/>
            <person name="Poole P.S."/>
            <person name="Venter S.N."/>
            <person name="James E.K."/>
        </authorList>
    </citation>
    <scope>NUCLEOTIDE SEQUENCE [LARGE SCALE GENOMIC DNA]</scope>
    <source>
        <strain evidence="4 5">GIMN1.004</strain>
    </source>
</reference>
<gene>
    <name evidence="4" type="ORF">C0Z18_08820</name>
</gene>
<evidence type="ECO:0000256" key="1">
    <source>
        <dbReference type="ARBA" id="ARBA00022676"/>
    </source>
</evidence>
<dbReference type="PANTHER" id="PTHR12526:SF510">
    <property type="entry name" value="D-INOSITOL 3-PHOSPHATE GLYCOSYLTRANSFERASE"/>
    <property type="match status" value="1"/>
</dbReference>
<sequence>MRIQFVIGNLSDYHVPRYRALLKLALSRGFDVSLIELYDSNNFYEYPQSARVAFMQDAPPETVTVFKNAPGERKHWLLVAAKVGAIVRATRPDFVITLGYHTSYSIYLCLLRTILRRFRLVYMSDSKHDDGKRHRVKEALKRLLVSRFDGALVAGEKHRLYAQSLGIPMQRSRVGFDVIDVAYFRETAERVRANASGSRERFDLPSRYVLCVSRFVERKNVPVVIDAFAKSGLGEQGVGLVIVGRGPQEQAIRAQIERLGLSEQVRIVTEVLNRDMPAFYALSDFVVLASEFDQWGLCVNEAMASGRPAIVSETCGCANELVHDGVNGFVVRPGDVDQLADKMRRLGTDRTLRERFATQAEKTISRWTPELFAENLLALAGAVGAR</sequence>
<dbReference type="Proteomes" id="UP000235616">
    <property type="component" value="Unassembled WGS sequence"/>
</dbReference>
<evidence type="ECO:0000313" key="5">
    <source>
        <dbReference type="Proteomes" id="UP000235616"/>
    </source>
</evidence>
<proteinExistence type="predicted"/>
<dbReference type="EMBL" id="PNYA01000006">
    <property type="protein sequence ID" value="PMS21255.1"/>
    <property type="molecule type" value="Genomic_DNA"/>
</dbReference>
<dbReference type="RefSeq" id="WP_102644997.1">
    <property type="nucleotide sequence ID" value="NZ_PNYA01000006.1"/>
</dbReference>
<dbReference type="SUPFAM" id="SSF53756">
    <property type="entry name" value="UDP-Glycosyltransferase/glycogen phosphorylase"/>
    <property type="match status" value="1"/>
</dbReference>
<dbReference type="AlphaFoldDB" id="A0A2N7VVS1"/>
<dbReference type="GO" id="GO:0016757">
    <property type="term" value="F:glycosyltransferase activity"/>
    <property type="evidence" value="ECO:0007669"/>
    <property type="project" value="UniProtKB-KW"/>
</dbReference>
<evidence type="ECO:0000256" key="2">
    <source>
        <dbReference type="ARBA" id="ARBA00022679"/>
    </source>
</evidence>
<accession>A0A2N7VVS1</accession>
<dbReference type="Gene3D" id="3.40.50.2000">
    <property type="entry name" value="Glycogen Phosphorylase B"/>
    <property type="match status" value="2"/>
</dbReference>
<dbReference type="OrthoDB" id="9801573at2"/>